<dbReference type="EMBL" id="AZFF01000020">
    <property type="protein sequence ID" value="KRL53364.1"/>
    <property type="molecule type" value="Genomic_DNA"/>
</dbReference>
<organism evidence="1 2">
    <name type="scientific">Furfurilactobacillus rossiae DSM 15814</name>
    <dbReference type="NCBI Taxonomy" id="1114972"/>
    <lineage>
        <taxon>Bacteria</taxon>
        <taxon>Bacillati</taxon>
        <taxon>Bacillota</taxon>
        <taxon>Bacilli</taxon>
        <taxon>Lactobacillales</taxon>
        <taxon>Lactobacillaceae</taxon>
        <taxon>Furfurilactobacillus</taxon>
    </lineage>
</organism>
<keyword evidence="2" id="KW-1185">Reference proteome</keyword>
<protein>
    <submittedName>
        <fullName evidence="1">Uncharacterized protein</fullName>
    </submittedName>
</protein>
<evidence type="ECO:0000313" key="1">
    <source>
        <dbReference type="EMBL" id="KRL53364.1"/>
    </source>
</evidence>
<dbReference type="PATRIC" id="fig|1114972.6.peg.1317"/>
<proteinExistence type="predicted"/>
<name>A0A0R1RDP9_9LACO</name>
<accession>A0A0R1RDP9</accession>
<dbReference type="Proteomes" id="UP000051999">
    <property type="component" value="Unassembled WGS sequence"/>
</dbReference>
<dbReference type="AlphaFoldDB" id="A0A0R1RDP9"/>
<evidence type="ECO:0000313" key="2">
    <source>
        <dbReference type="Proteomes" id="UP000051999"/>
    </source>
</evidence>
<reference evidence="1 2" key="1">
    <citation type="journal article" date="2015" name="Genome Announc.">
        <title>Expanding the biotechnology potential of lactobacilli through comparative genomics of 213 strains and associated genera.</title>
        <authorList>
            <person name="Sun Z."/>
            <person name="Harris H.M."/>
            <person name="McCann A."/>
            <person name="Guo C."/>
            <person name="Argimon S."/>
            <person name="Zhang W."/>
            <person name="Yang X."/>
            <person name="Jeffery I.B."/>
            <person name="Cooney J.C."/>
            <person name="Kagawa T.F."/>
            <person name="Liu W."/>
            <person name="Song Y."/>
            <person name="Salvetti E."/>
            <person name="Wrobel A."/>
            <person name="Rasinkangas P."/>
            <person name="Parkhill J."/>
            <person name="Rea M.C."/>
            <person name="O'Sullivan O."/>
            <person name="Ritari J."/>
            <person name="Douillard F.P."/>
            <person name="Paul Ross R."/>
            <person name="Yang R."/>
            <person name="Briner A.E."/>
            <person name="Felis G.E."/>
            <person name="de Vos W.M."/>
            <person name="Barrangou R."/>
            <person name="Klaenhammer T.R."/>
            <person name="Caufield P.W."/>
            <person name="Cui Y."/>
            <person name="Zhang H."/>
            <person name="O'Toole P.W."/>
        </authorList>
    </citation>
    <scope>NUCLEOTIDE SEQUENCE [LARGE SCALE GENOMIC DNA]</scope>
    <source>
        <strain evidence="1 2">DSM 15814</strain>
    </source>
</reference>
<gene>
    <name evidence="1" type="ORF">FD35_GL001299</name>
</gene>
<sequence>MNLATYISWRAATLTPSREGNVNSSDLLEFRLRTVRKDSANNVANRKRHSTSHK</sequence>
<comment type="caution">
    <text evidence="1">The sequence shown here is derived from an EMBL/GenBank/DDBJ whole genome shotgun (WGS) entry which is preliminary data.</text>
</comment>